<evidence type="ECO:0000313" key="3">
    <source>
        <dbReference type="Proteomes" id="UP000016923"/>
    </source>
</evidence>
<dbReference type="OrthoDB" id="5403729at2759"/>
<evidence type="ECO:0000313" key="2">
    <source>
        <dbReference type="EMBL" id="EPE08420.1"/>
    </source>
</evidence>
<proteinExistence type="predicted"/>
<gene>
    <name evidence="2" type="ORF">F503_01203</name>
</gene>
<dbReference type="eggNOG" id="ENOG502S5XV">
    <property type="taxonomic scope" value="Eukaryota"/>
</dbReference>
<dbReference type="Proteomes" id="UP000016923">
    <property type="component" value="Unassembled WGS sequence"/>
</dbReference>
<name>S3D4T5_OPHP1</name>
<dbReference type="STRING" id="1262450.S3D4T5"/>
<dbReference type="EMBL" id="KE148149">
    <property type="protein sequence ID" value="EPE08420.1"/>
    <property type="molecule type" value="Genomic_DNA"/>
</dbReference>
<dbReference type="VEuPathDB" id="FungiDB:F503_01203"/>
<accession>S3D4T5</accession>
<dbReference type="HOGENOM" id="CLU_091042_0_0_1"/>
<reference evidence="2 3" key="1">
    <citation type="journal article" date="2013" name="BMC Genomics">
        <title>The genome and transcriptome of the pine saprophyte Ophiostoma piceae, and a comparison with the bark beetle-associated pine pathogen Grosmannia clavigera.</title>
        <authorList>
            <person name="Haridas S."/>
            <person name="Wang Y."/>
            <person name="Lim L."/>
            <person name="Massoumi Alamouti S."/>
            <person name="Jackman S."/>
            <person name="Docking R."/>
            <person name="Robertson G."/>
            <person name="Birol I."/>
            <person name="Bohlmann J."/>
            <person name="Breuil C."/>
        </authorList>
    </citation>
    <scope>NUCLEOTIDE SEQUENCE [LARGE SCALE GENOMIC DNA]</scope>
    <source>
        <strain evidence="2 3">UAMH 11346</strain>
    </source>
</reference>
<evidence type="ECO:0000256" key="1">
    <source>
        <dbReference type="SAM" id="Coils"/>
    </source>
</evidence>
<protein>
    <submittedName>
        <fullName evidence="2">Nuclear distribution protein</fullName>
    </submittedName>
</protein>
<keyword evidence="3" id="KW-1185">Reference proteome</keyword>
<dbReference type="AlphaFoldDB" id="S3D4T5"/>
<sequence>METAEQTGQATMALMESRLLRAEQLLYGAPDPACEPERHNNFVHPPAVDSIAEIDEEFSRVLEKHRVYADLVRIYRRHPTLFESAPAGVVPTQLSTEEIKETVFAYENMIPAVASALSSAVVDQAPLPDAALSAKLIALVPRMEALAEKQKMIDDEIAVLRTRSEFIVRQYYENQAMASAKLVANVETRVERAEGQVRRLERDVEEKAKVGV</sequence>
<dbReference type="OMA" id="WYEVGLV"/>
<feature type="coiled-coil region" evidence="1">
    <location>
        <begin position="183"/>
        <end position="210"/>
    </location>
</feature>
<keyword evidence="1" id="KW-0175">Coiled coil</keyword>
<organism evidence="2 3">
    <name type="scientific">Ophiostoma piceae (strain UAMH 11346)</name>
    <name type="common">Sap stain fungus</name>
    <dbReference type="NCBI Taxonomy" id="1262450"/>
    <lineage>
        <taxon>Eukaryota</taxon>
        <taxon>Fungi</taxon>
        <taxon>Dikarya</taxon>
        <taxon>Ascomycota</taxon>
        <taxon>Pezizomycotina</taxon>
        <taxon>Sordariomycetes</taxon>
        <taxon>Sordariomycetidae</taxon>
        <taxon>Ophiostomatales</taxon>
        <taxon>Ophiostomataceae</taxon>
        <taxon>Ophiostoma</taxon>
    </lineage>
</organism>